<dbReference type="FunFam" id="2.30.30.790:FF:000002">
    <property type="entry name" value="39S ribosomal protein L19, mitochondrial"/>
    <property type="match status" value="1"/>
</dbReference>
<dbReference type="PANTHER" id="PTHR15680">
    <property type="entry name" value="RIBOSOMAL PROTEIN L19"/>
    <property type="match status" value="1"/>
</dbReference>
<keyword evidence="5" id="KW-0496">Mitochondrion</keyword>
<keyword evidence="6" id="KW-0687">Ribonucleoprotein</keyword>
<evidence type="ECO:0000256" key="6">
    <source>
        <dbReference type="ARBA" id="ARBA00023274"/>
    </source>
</evidence>
<dbReference type="EMBL" id="NEVH01025158">
    <property type="protein sequence ID" value="PNF15604.1"/>
    <property type="molecule type" value="Genomic_DNA"/>
</dbReference>
<sequence length="311" mass="36720">MVKIVKMALLSRFVRRFRRDIKSNFLLFKTVANSEYRCLSSLSRPEKLVSEETKEQETNGGHKAVVPLECRFVYPEFLPDPRVGRRNSLRERLERMDMLNRRSNIDVPEFYTGSILAVSSANQHAPEKLSRFVGICIQRGGCGLRAFFILRNVIDHQGVEMFYEMYSPLIQKIEVLRLEKRLDSELLYLRDALPEYCTFPLDMEPEHLSQGSTVPVNPIKVKLKPRPWLERWERQELKGVQDLGLPERFYKRAAEVARPWEKYDLMKEYRESIPAEEQESIFAEVYTQLQQLEITKKMKRKRTFVRPKRTG</sequence>
<dbReference type="GO" id="GO:0006412">
    <property type="term" value="P:translation"/>
    <property type="evidence" value="ECO:0007669"/>
    <property type="project" value="InterPro"/>
</dbReference>
<name>A0A2J7PGZ7_9NEOP</name>
<dbReference type="GO" id="GO:0005762">
    <property type="term" value="C:mitochondrial large ribosomal subunit"/>
    <property type="evidence" value="ECO:0007669"/>
    <property type="project" value="TreeGrafter"/>
</dbReference>
<comment type="similarity">
    <text evidence="2">Belongs to the bacterial ribosomal protein bL19 family.</text>
</comment>
<evidence type="ECO:0000256" key="7">
    <source>
        <dbReference type="ARBA" id="ARBA00035288"/>
    </source>
</evidence>
<gene>
    <name evidence="9" type="primary">mRpL19</name>
    <name evidence="9" type="ORF">B7P43_G15973</name>
</gene>
<comment type="subcellular location">
    <subcellularLocation>
        <location evidence="1">Mitochondrion</location>
    </subcellularLocation>
</comment>
<proteinExistence type="inferred from homology"/>
<organism evidence="9 10">
    <name type="scientific">Cryptotermes secundus</name>
    <dbReference type="NCBI Taxonomy" id="105785"/>
    <lineage>
        <taxon>Eukaryota</taxon>
        <taxon>Metazoa</taxon>
        <taxon>Ecdysozoa</taxon>
        <taxon>Arthropoda</taxon>
        <taxon>Hexapoda</taxon>
        <taxon>Insecta</taxon>
        <taxon>Pterygota</taxon>
        <taxon>Neoptera</taxon>
        <taxon>Polyneoptera</taxon>
        <taxon>Dictyoptera</taxon>
        <taxon>Blattodea</taxon>
        <taxon>Blattoidea</taxon>
        <taxon>Termitoidae</taxon>
        <taxon>Kalotermitidae</taxon>
        <taxon>Cryptotermitinae</taxon>
        <taxon>Cryptotermes</taxon>
    </lineage>
</organism>
<keyword evidence="4 9" id="KW-0689">Ribosomal protein</keyword>
<protein>
    <recommendedName>
        <fullName evidence="7">Large ribosomal subunit protein bL19m</fullName>
    </recommendedName>
    <alternativeName>
        <fullName evidence="8">39S ribosomal protein L19, mitochondrial</fullName>
    </alternativeName>
</protein>
<dbReference type="InterPro" id="IPR038657">
    <property type="entry name" value="Ribosomal_bL19_sf"/>
</dbReference>
<comment type="caution">
    <text evidence="9">The sequence shown here is derived from an EMBL/GenBank/DDBJ whole genome shotgun (WGS) entry which is preliminary data.</text>
</comment>
<dbReference type="Gene3D" id="2.30.30.790">
    <property type="match status" value="1"/>
</dbReference>
<dbReference type="Proteomes" id="UP000235965">
    <property type="component" value="Unassembled WGS sequence"/>
</dbReference>
<dbReference type="OrthoDB" id="432645at2759"/>
<dbReference type="PANTHER" id="PTHR15680:SF9">
    <property type="entry name" value="LARGE RIBOSOMAL SUBUNIT PROTEIN BL19M"/>
    <property type="match status" value="1"/>
</dbReference>
<evidence type="ECO:0000256" key="8">
    <source>
        <dbReference type="ARBA" id="ARBA00035359"/>
    </source>
</evidence>
<evidence type="ECO:0000256" key="2">
    <source>
        <dbReference type="ARBA" id="ARBA00005781"/>
    </source>
</evidence>
<evidence type="ECO:0000313" key="10">
    <source>
        <dbReference type="Proteomes" id="UP000235965"/>
    </source>
</evidence>
<evidence type="ECO:0000313" key="9">
    <source>
        <dbReference type="EMBL" id="PNF15604.1"/>
    </source>
</evidence>
<dbReference type="STRING" id="105785.A0A2J7PGZ7"/>
<evidence type="ECO:0000256" key="3">
    <source>
        <dbReference type="ARBA" id="ARBA00022946"/>
    </source>
</evidence>
<dbReference type="SUPFAM" id="SSF50104">
    <property type="entry name" value="Translation proteins SH3-like domain"/>
    <property type="match status" value="1"/>
</dbReference>
<evidence type="ECO:0000256" key="1">
    <source>
        <dbReference type="ARBA" id="ARBA00004173"/>
    </source>
</evidence>
<dbReference type="PRINTS" id="PR00061">
    <property type="entry name" value="RIBOSOMALL19"/>
</dbReference>
<keyword evidence="10" id="KW-1185">Reference proteome</keyword>
<evidence type="ECO:0000256" key="5">
    <source>
        <dbReference type="ARBA" id="ARBA00023128"/>
    </source>
</evidence>
<dbReference type="InParanoid" id="A0A2J7PGZ7"/>
<accession>A0A2J7PGZ7</accession>
<evidence type="ECO:0000256" key="4">
    <source>
        <dbReference type="ARBA" id="ARBA00022980"/>
    </source>
</evidence>
<dbReference type="FunCoup" id="A0A2J7PGZ7">
    <property type="interactions" value="822"/>
</dbReference>
<dbReference type="GO" id="GO:0003735">
    <property type="term" value="F:structural constituent of ribosome"/>
    <property type="evidence" value="ECO:0007669"/>
    <property type="project" value="InterPro"/>
</dbReference>
<dbReference type="InterPro" id="IPR008991">
    <property type="entry name" value="Translation_prot_SH3-like_sf"/>
</dbReference>
<dbReference type="AlphaFoldDB" id="A0A2J7PGZ7"/>
<dbReference type="Pfam" id="PF01245">
    <property type="entry name" value="Ribosomal_L19"/>
    <property type="match status" value="1"/>
</dbReference>
<keyword evidence="3" id="KW-0809">Transit peptide</keyword>
<dbReference type="InterPro" id="IPR001857">
    <property type="entry name" value="Ribosomal_bL19"/>
</dbReference>
<reference evidence="9 10" key="1">
    <citation type="submission" date="2017-12" db="EMBL/GenBank/DDBJ databases">
        <title>Hemimetabolous genomes reveal molecular basis of termite eusociality.</title>
        <authorList>
            <person name="Harrison M.C."/>
            <person name="Jongepier E."/>
            <person name="Robertson H.M."/>
            <person name="Arning N."/>
            <person name="Bitard-Feildel T."/>
            <person name="Chao H."/>
            <person name="Childers C.P."/>
            <person name="Dinh H."/>
            <person name="Doddapaneni H."/>
            <person name="Dugan S."/>
            <person name="Gowin J."/>
            <person name="Greiner C."/>
            <person name="Han Y."/>
            <person name="Hu H."/>
            <person name="Hughes D.S.T."/>
            <person name="Huylmans A.-K."/>
            <person name="Kemena C."/>
            <person name="Kremer L.P.M."/>
            <person name="Lee S.L."/>
            <person name="Lopez-Ezquerra A."/>
            <person name="Mallet L."/>
            <person name="Monroy-Kuhn J.M."/>
            <person name="Moser A."/>
            <person name="Murali S.C."/>
            <person name="Muzny D.M."/>
            <person name="Otani S."/>
            <person name="Piulachs M.-D."/>
            <person name="Poelchau M."/>
            <person name="Qu J."/>
            <person name="Schaub F."/>
            <person name="Wada-Katsumata A."/>
            <person name="Worley K.C."/>
            <person name="Xie Q."/>
            <person name="Ylla G."/>
            <person name="Poulsen M."/>
            <person name="Gibbs R.A."/>
            <person name="Schal C."/>
            <person name="Richards S."/>
            <person name="Belles X."/>
            <person name="Korb J."/>
            <person name="Bornberg-Bauer E."/>
        </authorList>
    </citation>
    <scope>NUCLEOTIDE SEQUENCE [LARGE SCALE GENOMIC DNA]</scope>
    <source>
        <tissue evidence="9">Whole body</tissue>
    </source>
</reference>